<reference evidence="2" key="2">
    <citation type="submission" date="2016-06" db="EMBL/GenBank/DDBJ databases">
        <title>The genome of a short-lived fish provides insights into sex chromosome evolution and the genetic control of aging.</title>
        <authorList>
            <person name="Reichwald K."/>
            <person name="Felder M."/>
            <person name="Petzold A."/>
            <person name="Koch P."/>
            <person name="Groth M."/>
            <person name="Platzer M."/>
        </authorList>
    </citation>
    <scope>NUCLEOTIDE SEQUENCE</scope>
    <source>
        <tissue evidence="2">Brain</tissue>
    </source>
</reference>
<feature type="region of interest" description="Disordered" evidence="1">
    <location>
        <begin position="62"/>
        <end position="98"/>
    </location>
</feature>
<proteinExistence type="predicted"/>
<name>A0A1A8E6A9_NOTKA</name>
<feature type="compositionally biased region" description="Polar residues" evidence="1">
    <location>
        <begin position="71"/>
        <end position="85"/>
    </location>
</feature>
<evidence type="ECO:0000256" key="1">
    <source>
        <dbReference type="SAM" id="MobiDB-lite"/>
    </source>
</evidence>
<dbReference type="AlphaFoldDB" id="A0A1A8E6A9"/>
<feature type="non-terminal residue" evidence="2">
    <location>
        <position position="1"/>
    </location>
</feature>
<reference evidence="2" key="1">
    <citation type="submission" date="2016-05" db="EMBL/GenBank/DDBJ databases">
        <authorList>
            <person name="Lavstsen T."/>
            <person name="Jespersen J.S."/>
        </authorList>
    </citation>
    <scope>NUCLEOTIDE SEQUENCE</scope>
    <source>
        <tissue evidence="2">Brain</tissue>
    </source>
</reference>
<accession>A0A1A8E6A9</accession>
<sequence>VSTPLSIPPLSCVLQEREVPSCISLAISGSSYIRRKENTPRRRMITTAWFLDVWFSATPQDYSPIPHRTSGRSSEPFSNTPTDPLSCSPHAPSHGPLT</sequence>
<feature type="non-terminal residue" evidence="2">
    <location>
        <position position="98"/>
    </location>
</feature>
<evidence type="ECO:0000313" key="2">
    <source>
        <dbReference type="EMBL" id="SBQ40624.1"/>
    </source>
</evidence>
<organism evidence="2">
    <name type="scientific">Nothobranchius kadleci</name>
    <name type="common">African annual killifish</name>
    <dbReference type="NCBI Taxonomy" id="1051664"/>
    <lineage>
        <taxon>Eukaryota</taxon>
        <taxon>Metazoa</taxon>
        <taxon>Chordata</taxon>
        <taxon>Craniata</taxon>
        <taxon>Vertebrata</taxon>
        <taxon>Euteleostomi</taxon>
        <taxon>Actinopterygii</taxon>
        <taxon>Neopterygii</taxon>
        <taxon>Teleostei</taxon>
        <taxon>Neoteleostei</taxon>
        <taxon>Acanthomorphata</taxon>
        <taxon>Ovalentaria</taxon>
        <taxon>Atherinomorphae</taxon>
        <taxon>Cyprinodontiformes</taxon>
        <taxon>Nothobranchiidae</taxon>
        <taxon>Nothobranchius</taxon>
    </lineage>
</organism>
<dbReference type="EMBL" id="HAEA01012144">
    <property type="protein sequence ID" value="SBQ40624.1"/>
    <property type="molecule type" value="Transcribed_RNA"/>
</dbReference>
<gene>
    <name evidence="2" type="primary">Nfu_g_1_008880</name>
</gene>
<protein>
    <submittedName>
        <fullName evidence="2">Uncharacterized protein</fullName>
    </submittedName>
</protein>